<dbReference type="Proteomes" id="UP000268033">
    <property type="component" value="Unassembled WGS sequence"/>
</dbReference>
<dbReference type="EMBL" id="RJUL01000003">
    <property type="protein sequence ID" value="ROQ28851.1"/>
    <property type="molecule type" value="Genomic_DNA"/>
</dbReference>
<protein>
    <submittedName>
        <fullName evidence="1">Uncharacterized protein</fullName>
    </submittedName>
</protein>
<evidence type="ECO:0000313" key="1">
    <source>
        <dbReference type="EMBL" id="ROQ28851.1"/>
    </source>
</evidence>
<sequence length="135" mass="15718">MSHSFEAFFNADKNEPPFYFASIKELFKNNHRIRYEVESDPFSDEPYLNIVVDGKYIVGAFIINDESVESDFKELIGKPPIPHMLRMSFLFPNDHNNDFDDIVVILLDYMTKLKDVVVYSPTQEKIVFDASKETP</sequence>
<dbReference type="AlphaFoldDB" id="A0A3N1PNZ7"/>
<gene>
    <name evidence="1" type="ORF">EDC28_103448</name>
</gene>
<keyword evidence="2" id="KW-1185">Reference proteome</keyword>
<accession>A0A3N1PNZ7</accession>
<dbReference type="STRING" id="584787.GCA_001247655_02379"/>
<evidence type="ECO:0000313" key="2">
    <source>
        <dbReference type="Proteomes" id="UP000268033"/>
    </source>
</evidence>
<reference evidence="1 2" key="1">
    <citation type="submission" date="2018-11" db="EMBL/GenBank/DDBJ databases">
        <title>Genomic Encyclopedia of Type Strains, Phase IV (KMG-IV): sequencing the most valuable type-strain genomes for metagenomic binning, comparative biology and taxonomic classification.</title>
        <authorList>
            <person name="Goeker M."/>
        </authorList>
    </citation>
    <scope>NUCLEOTIDE SEQUENCE [LARGE SCALE GENOMIC DNA]</scope>
    <source>
        <strain evidence="1 2">DSM 21945</strain>
    </source>
</reference>
<dbReference type="RefSeq" id="WP_123421201.1">
    <property type="nucleotide sequence ID" value="NZ_RJUL01000003.1"/>
</dbReference>
<proteinExistence type="predicted"/>
<organism evidence="1 2">
    <name type="scientific">Gallaecimonas pentaromativorans</name>
    <dbReference type="NCBI Taxonomy" id="584787"/>
    <lineage>
        <taxon>Bacteria</taxon>
        <taxon>Pseudomonadati</taxon>
        <taxon>Pseudomonadota</taxon>
        <taxon>Gammaproteobacteria</taxon>
        <taxon>Enterobacterales</taxon>
        <taxon>Gallaecimonadaceae</taxon>
        <taxon>Gallaecimonas</taxon>
    </lineage>
</organism>
<name>A0A3N1PNZ7_9GAMM</name>
<comment type="caution">
    <text evidence="1">The sequence shown here is derived from an EMBL/GenBank/DDBJ whole genome shotgun (WGS) entry which is preliminary data.</text>
</comment>